<sequence length="491" mass="52877">MARLRIAIAELSHETNSFSSVPVDLAFIERCGIARGAAVLEQARDTATVLAGFIDAAAELGLELLPLLSVWITPAGKVTREAYETLVAELLADIERAQPLDGILLSLHGAMVAEHVSDGDGELLRRVRALVGPRVPIVAVLDLHANISPLMVEQADILLGYHTYPHVDQRERGRQAGQLLFRLLRGDVHPTAVLVKPPMLPTSQRMTTDRPPMRTLLDRAEAMEDDPRVLDVTIAGGFPPADVPEAGLSILVTTDGDPALARQLADELAALAWELRHGFLGGVATWDEAAAAIRAIERGPLVLVDIADNPWTGGPGDSVELLRFLLRQEARPAALALVRDPEVVAYCCQAGVRATVDVLLGGKTDNLHGPPLAVRGVVRLLSDGRYVNAGPMHAGVTVDLGRTVVLEVEGIAVIVTERAESPIDLNVFRSHGIEPTEQRILALKGKGHFRAAFEPIAERVVLVEGPGITGSDLTRLPFRNIRRPIWPLDLA</sequence>
<evidence type="ECO:0000259" key="1">
    <source>
        <dbReference type="Pfam" id="PF07171"/>
    </source>
</evidence>
<dbReference type="InterPro" id="IPR009197">
    <property type="entry name" value="MlrC"/>
</dbReference>
<dbReference type="Pfam" id="PF07364">
    <property type="entry name" value="DUF1485"/>
    <property type="match status" value="1"/>
</dbReference>
<feature type="domain" description="Microcystin LR degradation protein MlrC C-terminal" evidence="1">
    <location>
        <begin position="303"/>
        <end position="480"/>
    </location>
</feature>
<organism evidence="3">
    <name type="scientific">Thermomicrobium roseum</name>
    <dbReference type="NCBI Taxonomy" id="500"/>
    <lineage>
        <taxon>Bacteria</taxon>
        <taxon>Pseudomonadati</taxon>
        <taxon>Thermomicrobiota</taxon>
        <taxon>Thermomicrobia</taxon>
        <taxon>Thermomicrobiales</taxon>
        <taxon>Thermomicrobiaceae</taxon>
        <taxon>Thermomicrobium</taxon>
    </lineage>
</organism>
<dbReference type="InterPro" id="IPR015995">
    <property type="entry name" value="MlrC_N"/>
</dbReference>
<reference evidence="3" key="1">
    <citation type="journal article" date="2020" name="mSystems">
        <title>Genome- and Community-Level Interaction Insights into Carbon Utilization and Element Cycling Functions of Hydrothermarchaeota in Hydrothermal Sediment.</title>
        <authorList>
            <person name="Zhou Z."/>
            <person name="Liu Y."/>
            <person name="Xu W."/>
            <person name="Pan J."/>
            <person name="Luo Z.H."/>
            <person name="Li M."/>
        </authorList>
    </citation>
    <scope>NUCLEOTIDE SEQUENCE [LARGE SCALE GENOMIC DNA]</scope>
    <source>
        <strain evidence="3">SpSt-222</strain>
    </source>
</reference>
<dbReference type="Pfam" id="PF07171">
    <property type="entry name" value="MlrC_C"/>
    <property type="match status" value="1"/>
</dbReference>
<dbReference type="InterPro" id="IPR010799">
    <property type="entry name" value="MlrC_C"/>
</dbReference>
<proteinExistence type="predicted"/>
<evidence type="ECO:0000313" key="3">
    <source>
        <dbReference type="EMBL" id="HEF65238.1"/>
    </source>
</evidence>
<comment type="caution">
    <text evidence="3">The sequence shown here is derived from an EMBL/GenBank/DDBJ whole genome shotgun (WGS) entry which is preliminary data.</text>
</comment>
<protein>
    <submittedName>
        <fullName evidence="3">M81 family peptidase</fullName>
    </submittedName>
</protein>
<accession>A0A7C1XDN7</accession>
<name>A0A7C1XDN7_THERO</name>
<gene>
    <name evidence="3" type="ORF">ENP47_06550</name>
</gene>
<dbReference type="AlphaFoldDB" id="A0A7C1XDN7"/>
<evidence type="ECO:0000259" key="2">
    <source>
        <dbReference type="Pfam" id="PF07364"/>
    </source>
</evidence>
<dbReference type="PIRSF" id="PIRSF012702">
    <property type="entry name" value="UCP012702"/>
    <property type="match status" value="1"/>
</dbReference>
<dbReference type="EMBL" id="DSJL01000011">
    <property type="protein sequence ID" value="HEF65238.1"/>
    <property type="molecule type" value="Genomic_DNA"/>
</dbReference>
<feature type="domain" description="Microcystin LR degradation protein MlrC N-terminal" evidence="2">
    <location>
        <begin position="5"/>
        <end position="292"/>
    </location>
</feature>